<dbReference type="FunFam" id="3.40.1390.30:FF:000001">
    <property type="entry name" value="GTP cyclohydrolase 1 type 2"/>
    <property type="match status" value="1"/>
</dbReference>
<evidence type="ECO:0000313" key="6">
    <source>
        <dbReference type="EMBL" id="STO07821.1"/>
    </source>
</evidence>
<feature type="binding site" evidence="5">
    <location>
        <position position="66"/>
    </location>
    <ligand>
        <name>a divalent metal cation</name>
        <dbReference type="ChEBI" id="CHEBI:60240"/>
        <label>1</label>
    </ligand>
</feature>
<dbReference type="EMBL" id="UGGP01000001">
    <property type="protein sequence ID" value="STO07821.1"/>
    <property type="molecule type" value="Genomic_DNA"/>
</dbReference>
<dbReference type="InterPro" id="IPR017221">
    <property type="entry name" value="DUF34/NIF3_bac"/>
</dbReference>
<evidence type="ECO:0000256" key="2">
    <source>
        <dbReference type="ARBA" id="ARBA00022112"/>
    </source>
</evidence>
<dbReference type="STRING" id="1397694.GCA_000702585_01684"/>
<protein>
    <recommendedName>
        <fullName evidence="2 4">GTP cyclohydrolase 1 type 2 homolog</fullName>
    </recommendedName>
</protein>
<gene>
    <name evidence="6" type="ORF">NCTC13163_01180</name>
</gene>
<dbReference type="AlphaFoldDB" id="A0A377FSM0"/>
<dbReference type="Proteomes" id="UP000254060">
    <property type="component" value="Unassembled WGS sequence"/>
</dbReference>
<dbReference type="PIRSF" id="PIRSF037489">
    <property type="entry name" value="UCP037489_NIF3_YqfO"/>
    <property type="match status" value="1"/>
</dbReference>
<evidence type="ECO:0000256" key="5">
    <source>
        <dbReference type="PIRSR" id="PIRSR602678-1"/>
    </source>
</evidence>
<feature type="binding site" evidence="5">
    <location>
        <position position="330"/>
    </location>
    <ligand>
        <name>a divalent metal cation</name>
        <dbReference type="ChEBI" id="CHEBI:60240"/>
        <label>1</label>
    </ligand>
</feature>
<reference evidence="6 7" key="1">
    <citation type="submission" date="2018-06" db="EMBL/GenBank/DDBJ databases">
        <authorList>
            <consortium name="Pathogen Informatics"/>
            <person name="Doyle S."/>
        </authorList>
    </citation>
    <scope>NUCLEOTIDE SEQUENCE [LARGE SCALE GENOMIC DNA]</scope>
    <source>
        <strain evidence="6 7">NCTC13163</strain>
    </source>
</reference>
<dbReference type="PANTHER" id="PTHR13799">
    <property type="entry name" value="NGG1 INTERACTING FACTOR 3"/>
    <property type="match status" value="1"/>
</dbReference>
<dbReference type="InterPro" id="IPR002678">
    <property type="entry name" value="DUF34/NIF3"/>
</dbReference>
<dbReference type="NCBIfam" id="TIGR00486">
    <property type="entry name" value="YbgI_SA1388"/>
    <property type="match status" value="1"/>
</dbReference>
<keyword evidence="3 4" id="KW-0479">Metal-binding</keyword>
<feature type="binding site" evidence="5">
    <location>
        <position position="104"/>
    </location>
    <ligand>
        <name>a divalent metal cation</name>
        <dbReference type="ChEBI" id="CHEBI:60240"/>
        <label>1</label>
    </ligand>
</feature>
<feature type="binding site" evidence="5">
    <location>
        <position position="65"/>
    </location>
    <ligand>
        <name>a divalent metal cation</name>
        <dbReference type="ChEBI" id="CHEBI:60240"/>
        <label>1</label>
    </ligand>
</feature>
<dbReference type="RefSeq" id="WP_029334753.1">
    <property type="nucleotide sequence ID" value="NZ_UGGP01000001.1"/>
</dbReference>
<evidence type="ECO:0000256" key="1">
    <source>
        <dbReference type="ARBA" id="ARBA00006964"/>
    </source>
</evidence>
<organism evidence="6 7">
    <name type="scientific">Exiguobacterium aurantiacum</name>
    <dbReference type="NCBI Taxonomy" id="33987"/>
    <lineage>
        <taxon>Bacteria</taxon>
        <taxon>Bacillati</taxon>
        <taxon>Bacillota</taxon>
        <taxon>Bacilli</taxon>
        <taxon>Bacillales</taxon>
        <taxon>Bacillales Family XII. Incertae Sedis</taxon>
        <taxon>Exiguobacterium</taxon>
    </lineage>
</organism>
<name>A0A377FSM0_9BACL</name>
<dbReference type="Gene3D" id="3.40.1390.30">
    <property type="entry name" value="NIF3 (NGG1p interacting factor 3)-like"/>
    <property type="match status" value="1"/>
</dbReference>
<sequence length="370" mass="40401">MANGNHIIQLFEQFAPKHLAVEGDKIGLQIGSLNKPVRRVMVTLDVLEPVVDEAIEKEIDLIIAHHPPIFSALNQVNDQSAAGRIVMKCIQHDIAVYVAHTNLDVCEGGVNDWMSDALGLLEPEVLVPTYEEPVYKLSVFVPVTHRAAVSEALGKAGAGRIGNYGDCQFTVTGKGQFTPLEGSDPYLGQAGKTERVDEVKIETVVTESKKKRVIKAMTEAHPYEEVAHDVIRDEIAGHTFGLGRIGRLEKPMTLAQFSEHVKTSFGVEGVRVVGDEERLIEKVAVLGGDGNKYVSTAHFKGADAYVTGDLYFHVAHDAMALGLSVVDPGHHVESVMKQGVVDVLRQKFDHAKLDVELVVSTANTNPFRFK</sequence>
<accession>A0A377FSM0</accession>
<dbReference type="GO" id="GO:0046872">
    <property type="term" value="F:metal ion binding"/>
    <property type="evidence" value="ECO:0007669"/>
    <property type="project" value="UniProtKB-UniRule"/>
</dbReference>
<dbReference type="InterPro" id="IPR015867">
    <property type="entry name" value="N-reg_PII/ATP_PRibTrfase_C"/>
</dbReference>
<dbReference type="Gene3D" id="3.30.70.120">
    <property type="match status" value="1"/>
</dbReference>
<dbReference type="Pfam" id="PF01784">
    <property type="entry name" value="DUF34_NIF3"/>
    <property type="match status" value="1"/>
</dbReference>
<evidence type="ECO:0000256" key="3">
    <source>
        <dbReference type="ARBA" id="ARBA00022723"/>
    </source>
</evidence>
<dbReference type="GO" id="GO:0005737">
    <property type="term" value="C:cytoplasm"/>
    <property type="evidence" value="ECO:0007669"/>
    <property type="project" value="TreeGrafter"/>
</dbReference>
<dbReference type="FunFam" id="3.30.70.120:FF:000006">
    <property type="entry name" value="GTP cyclohydrolase 1 type 2 homolog"/>
    <property type="match status" value="1"/>
</dbReference>
<proteinExistence type="inferred from homology"/>
<feature type="binding site" evidence="5">
    <location>
        <position position="333"/>
    </location>
    <ligand>
        <name>a divalent metal cation</name>
        <dbReference type="ChEBI" id="CHEBI:60240"/>
        <label>1</label>
    </ligand>
</feature>
<comment type="similarity">
    <text evidence="1 4">Belongs to the GTP cyclohydrolase I type 2/NIF3 family.</text>
</comment>
<evidence type="ECO:0000256" key="4">
    <source>
        <dbReference type="PIRNR" id="PIRNR037489"/>
    </source>
</evidence>
<dbReference type="InterPro" id="IPR036069">
    <property type="entry name" value="DUF34/NIF3_sf"/>
</dbReference>
<dbReference type="SUPFAM" id="SSF102705">
    <property type="entry name" value="NIF3 (NGG1p interacting factor 3)-like"/>
    <property type="match status" value="1"/>
</dbReference>
<dbReference type="PANTHER" id="PTHR13799:SF14">
    <property type="entry name" value="GTP CYCLOHYDROLASE 1 TYPE 2 HOMOLOG"/>
    <property type="match status" value="1"/>
</dbReference>
<dbReference type="OrthoDB" id="9792792at2"/>
<evidence type="ECO:0000313" key="7">
    <source>
        <dbReference type="Proteomes" id="UP000254060"/>
    </source>
</evidence>